<gene>
    <name evidence="2" type="ORF">OQ497_07690</name>
</gene>
<keyword evidence="3" id="KW-1185">Reference proteome</keyword>
<feature type="coiled-coil region" evidence="1">
    <location>
        <begin position="56"/>
        <end position="90"/>
    </location>
</feature>
<dbReference type="RefSeq" id="WP_173559605.1">
    <property type="nucleotide sequence ID" value="NZ_JAPIUZ010000003.1"/>
</dbReference>
<evidence type="ECO:0000256" key="1">
    <source>
        <dbReference type="SAM" id="Coils"/>
    </source>
</evidence>
<comment type="caution">
    <text evidence="2">The sequence shown here is derived from an EMBL/GenBank/DDBJ whole genome shotgun (WGS) entry which is preliminary data.</text>
</comment>
<accession>A0ABT3QEX4</accession>
<proteinExistence type="predicted"/>
<protein>
    <submittedName>
        <fullName evidence="2">Uncharacterized protein</fullName>
    </submittedName>
</protein>
<sequence length="241" mass="28397">MSDLVVHCANSDLNSIATALQTAKIHLIDDTRHGWPWKEILQGAVTLCVGLFAGWIAWQQKEIAKENKEISRENKEITKQKLKLEIFEKRMEIVEIIKNFYKNQTETSLFEIPRHTLNEISLYNLKPPLDRPPSKTSLIENTLLKPKKMHSILQKKNEEINVFFSPKTSNILYKQINILNDVYHLNMMYIHNQHSLLDECFNERRISDKNNFLILKQDAAKTYKLMWESLRKNEFKGLSDW</sequence>
<name>A0ABT3QEX4_9PROT</name>
<reference evidence="2 3" key="1">
    <citation type="submission" date="2022-11" db="EMBL/GenBank/DDBJ databases">
        <title>Genome sequencing of Acetobacter type strain.</title>
        <authorList>
            <person name="Heo J."/>
            <person name="Lee D."/>
            <person name="Han B.-H."/>
            <person name="Hong S.-B."/>
            <person name="Kwon S.-W."/>
        </authorList>
    </citation>
    <scope>NUCLEOTIDE SEQUENCE [LARGE SCALE GENOMIC DNA]</scope>
    <source>
        <strain evidence="2 3">KACC 21253</strain>
    </source>
</reference>
<dbReference type="Proteomes" id="UP001301152">
    <property type="component" value="Unassembled WGS sequence"/>
</dbReference>
<evidence type="ECO:0000313" key="3">
    <source>
        <dbReference type="Proteomes" id="UP001301152"/>
    </source>
</evidence>
<evidence type="ECO:0000313" key="2">
    <source>
        <dbReference type="EMBL" id="MCX2563835.1"/>
    </source>
</evidence>
<keyword evidence="1" id="KW-0175">Coiled coil</keyword>
<dbReference type="EMBL" id="JAPIUZ010000003">
    <property type="protein sequence ID" value="MCX2563835.1"/>
    <property type="molecule type" value="Genomic_DNA"/>
</dbReference>
<organism evidence="2 3">
    <name type="scientific">Acetobacter thailandicus</name>
    <dbReference type="NCBI Taxonomy" id="1502842"/>
    <lineage>
        <taxon>Bacteria</taxon>
        <taxon>Pseudomonadati</taxon>
        <taxon>Pseudomonadota</taxon>
        <taxon>Alphaproteobacteria</taxon>
        <taxon>Acetobacterales</taxon>
        <taxon>Acetobacteraceae</taxon>
        <taxon>Acetobacter</taxon>
    </lineage>
</organism>